<dbReference type="InParanoid" id="A0A5F9DDL1"/>
<evidence type="ECO:0000313" key="3">
    <source>
        <dbReference type="Ensembl" id="ENSOCUP00000043913.1"/>
    </source>
</evidence>
<keyword evidence="4" id="KW-1185">Reference proteome</keyword>
<dbReference type="InterPro" id="IPR009003">
    <property type="entry name" value="Peptidase_S1_PA"/>
</dbReference>
<dbReference type="InterPro" id="IPR001254">
    <property type="entry name" value="Trypsin_dom"/>
</dbReference>
<name>A0A5F9DDL1_RABIT</name>
<dbReference type="PROSITE" id="PS50240">
    <property type="entry name" value="TRYPSIN_DOM"/>
    <property type="match status" value="1"/>
</dbReference>
<evidence type="ECO:0000256" key="1">
    <source>
        <dbReference type="ARBA" id="ARBA00023157"/>
    </source>
</evidence>
<dbReference type="GO" id="GO:0004252">
    <property type="term" value="F:serine-type endopeptidase activity"/>
    <property type="evidence" value="ECO:0007669"/>
    <property type="project" value="InterPro"/>
</dbReference>
<dbReference type="Gene3D" id="2.40.10.10">
    <property type="entry name" value="Trypsin-like serine proteases"/>
    <property type="match status" value="1"/>
</dbReference>
<organism evidence="3 4">
    <name type="scientific">Oryctolagus cuniculus</name>
    <name type="common">Rabbit</name>
    <dbReference type="NCBI Taxonomy" id="9986"/>
    <lineage>
        <taxon>Eukaryota</taxon>
        <taxon>Metazoa</taxon>
        <taxon>Chordata</taxon>
        <taxon>Craniata</taxon>
        <taxon>Vertebrata</taxon>
        <taxon>Euteleostomi</taxon>
        <taxon>Mammalia</taxon>
        <taxon>Eutheria</taxon>
        <taxon>Euarchontoglires</taxon>
        <taxon>Glires</taxon>
        <taxon>Lagomorpha</taxon>
        <taxon>Leporidae</taxon>
        <taxon>Oryctolagus</taxon>
    </lineage>
</organism>
<feature type="domain" description="Peptidase S1" evidence="2">
    <location>
        <begin position="47"/>
        <end position="112"/>
    </location>
</feature>
<dbReference type="EMBL" id="AAGW02058923">
    <property type="status" value="NOT_ANNOTATED_CDS"/>
    <property type="molecule type" value="Genomic_DNA"/>
</dbReference>
<reference evidence="3 4" key="1">
    <citation type="journal article" date="2011" name="Nature">
        <title>A high-resolution map of human evolutionary constraint using 29 mammals.</title>
        <authorList>
            <person name="Lindblad-Toh K."/>
            <person name="Garber M."/>
            <person name="Zuk O."/>
            <person name="Lin M.F."/>
            <person name="Parker B.J."/>
            <person name="Washietl S."/>
            <person name="Kheradpour P."/>
            <person name="Ernst J."/>
            <person name="Jordan G."/>
            <person name="Mauceli E."/>
            <person name="Ward L.D."/>
            <person name="Lowe C.B."/>
            <person name="Holloway A.K."/>
            <person name="Clamp M."/>
            <person name="Gnerre S."/>
            <person name="Alfoldi J."/>
            <person name="Beal K."/>
            <person name="Chang J."/>
            <person name="Clawson H."/>
            <person name="Cuff J."/>
            <person name="Di Palma F."/>
            <person name="Fitzgerald S."/>
            <person name="Flicek P."/>
            <person name="Guttman M."/>
            <person name="Hubisz M.J."/>
            <person name="Jaffe D.B."/>
            <person name="Jungreis I."/>
            <person name="Kent W.J."/>
            <person name="Kostka D."/>
            <person name="Lara M."/>
            <person name="Martins A.L."/>
            <person name="Massingham T."/>
            <person name="Moltke I."/>
            <person name="Raney B.J."/>
            <person name="Rasmussen M.D."/>
            <person name="Robinson J."/>
            <person name="Stark A."/>
            <person name="Vilella A.J."/>
            <person name="Wen J."/>
            <person name="Xie X."/>
            <person name="Zody M.C."/>
            <person name="Baldwin J."/>
            <person name="Bloom T."/>
            <person name="Chin C.W."/>
            <person name="Heiman D."/>
            <person name="Nicol R."/>
            <person name="Nusbaum C."/>
            <person name="Young S."/>
            <person name="Wilkinson J."/>
            <person name="Worley K.C."/>
            <person name="Kovar C.L."/>
            <person name="Muzny D.M."/>
            <person name="Gibbs R.A."/>
            <person name="Cree A."/>
            <person name="Dihn H.H."/>
            <person name="Fowler G."/>
            <person name="Jhangiani S."/>
            <person name="Joshi V."/>
            <person name="Lee S."/>
            <person name="Lewis L.R."/>
            <person name="Nazareth L.V."/>
            <person name="Okwuonu G."/>
            <person name="Santibanez J."/>
            <person name="Warren W.C."/>
            <person name="Mardis E.R."/>
            <person name="Weinstock G.M."/>
            <person name="Wilson R.K."/>
            <person name="Delehaunty K."/>
            <person name="Dooling D."/>
            <person name="Fronik C."/>
            <person name="Fulton L."/>
            <person name="Fulton B."/>
            <person name="Graves T."/>
            <person name="Minx P."/>
            <person name="Sodergren E."/>
            <person name="Birney E."/>
            <person name="Margulies E.H."/>
            <person name="Herrero J."/>
            <person name="Green E.D."/>
            <person name="Haussler D."/>
            <person name="Siepel A."/>
            <person name="Goldman N."/>
            <person name="Pollard K.S."/>
            <person name="Pedersen J.S."/>
            <person name="Lander E.S."/>
            <person name="Kellis M."/>
        </authorList>
    </citation>
    <scope>NUCLEOTIDE SEQUENCE [LARGE SCALE GENOMIC DNA]</scope>
    <source>
        <strain evidence="3 4">Thorbecke inbred</strain>
    </source>
</reference>
<sequence length="112" mass="12668">MFVLTVHYDSLKIGACARSPTSFIVFLNRNVKDHTNVFTDMLKRSQIVGGTEAEAGTWPWIVSLQLKYGRLLAHICGGSLVRERWVITAAHCTKDMRYVFRSLYSPTLFSLG</sequence>
<accession>A0A5F9DDL1</accession>
<dbReference type="PANTHER" id="PTHR24252">
    <property type="entry name" value="ACROSIN-RELATED"/>
    <property type="match status" value="1"/>
</dbReference>
<evidence type="ECO:0000259" key="2">
    <source>
        <dbReference type="PROSITE" id="PS50240"/>
    </source>
</evidence>
<dbReference type="STRING" id="9986.ENSOCUP00000043913"/>
<dbReference type="Bgee" id="ENSOCUG00000035833">
    <property type="expression patterns" value="Expressed in skeletal muscle tissue and 3 other cell types or tissues"/>
</dbReference>
<dbReference type="PROSITE" id="PS00134">
    <property type="entry name" value="TRYPSIN_HIS"/>
    <property type="match status" value="1"/>
</dbReference>
<dbReference type="AlphaFoldDB" id="A0A5F9DDL1"/>
<protein>
    <recommendedName>
        <fullName evidence="2">Peptidase S1 domain-containing protein</fullName>
    </recommendedName>
</protein>
<keyword evidence="1" id="KW-1015">Disulfide bond</keyword>
<dbReference type="GO" id="GO:0006508">
    <property type="term" value="P:proteolysis"/>
    <property type="evidence" value="ECO:0007669"/>
    <property type="project" value="InterPro"/>
</dbReference>
<dbReference type="Ensembl" id="ENSOCUT00000050960.1">
    <property type="protein sequence ID" value="ENSOCUP00000043913.1"/>
    <property type="gene ID" value="ENSOCUG00000035833.1"/>
</dbReference>
<proteinExistence type="predicted"/>
<reference evidence="3" key="2">
    <citation type="submission" date="2025-08" db="UniProtKB">
        <authorList>
            <consortium name="Ensembl"/>
        </authorList>
    </citation>
    <scope>IDENTIFICATION</scope>
    <source>
        <strain evidence="3">Thorbecke</strain>
    </source>
</reference>
<evidence type="ECO:0000313" key="4">
    <source>
        <dbReference type="Proteomes" id="UP000001811"/>
    </source>
</evidence>
<dbReference type="SUPFAM" id="SSF50494">
    <property type="entry name" value="Trypsin-like serine proteases"/>
    <property type="match status" value="1"/>
</dbReference>
<dbReference type="InterPro" id="IPR043504">
    <property type="entry name" value="Peptidase_S1_PA_chymotrypsin"/>
</dbReference>
<dbReference type="Pfam" id="PF00089">
    <property type="entry name" value="Trypsin"/>
    <property type="match status" value="1"/>
</dbReference>
<dbReference type="PANTHER" id="PTHR24252:SF21">
    <property type="entry name" value="TRANSMEMBRANE SERINE PROTEASE 12"/>
    <property type="match status" value="1"/>
</dbReference>
<dbReference type="Proteomes" id="UP000001811">
    <property type="component" value="Chromosome 4"/>
</dbReference>
<dbReference type="GeneTree" id="ENSGT01150000288354"/>
<reference evidence="3" key="3">
    <citation type="submission" date="2025-09" db="UniProtKB">
        <authorList>
            <consortium name="Ensembl"/>
        </authorList>
    </citation>
    <scope>IDENTIFICATION</scope>
    <source>
        <strain evidence="3">Thorbecke</strain>
    </source>
</reference>
<dbReference type="InterPro" id="IPR018114">
    <property type="entry name" value="TRYPSIN_HIS"/>
</dbReference>